<dbReference type="Proteomes" id="UP000782843">
    <property type="component" value="Unassembled WGS sequence"/>
</dbReference>
<reference evidence="2" key="2">
    <citation type="journal article" date="2021" name="Microbiome">
        <title>Successional dynamics and alternative stable states in a saline activated sludge microbial community over 9 years.</title>
        <authorList>
            <person name="Wang Y."/>
            <person name="Ye J."/>
            <person name="Ju F."/>
            <person name="Liu L."/>
            <person name="Boyd J.A."/>
            <person name="Deng Y."/>
            <person name="Parks D.H."/>
            <person name="Jiang X."/>
            <person name="Yin X."/>
            <person name="Woodcroft B.J."/>
            <person name="Tyson G.W."/>
            <person name="Hugenholtz P."/>
            <person name="Polz M.F."/>
            <person name="Zhang T."/>
        </authorList>
    </citation>
    <scope>NUCLEOTIDE SEQUENCE</scope>
    <source>
        <strain evidence="2">HKST-UBA10</strain>
    </source>
</reference>
<comment type="caution">
    <text evidence="2">The sequence shown here is derived from an EMBL/GenBank/DDBJ whole genome shotgun (WGS) entry which is preliminary data.</text>
</comment>
<evidence type="ECO:0000313" key="2">
    <source>
        <dbReference type="EMBL" id="MCA9381807.1"/>
    </source>
</evidence>
<accession>A0A955RHC8</accession>
<evidence type="ECO:0000259" key="1">
    <source>
        <dbReference type="PROSITE" id="PS51384"/>
    </source>
</evidence>
<dbReference type="InterPro" id="IPR001433">
    <property type="entry name" value="OxRdtase_FAD/NAD-bd"/>
</dbReference>
<dbReference type="Pfam" id="PF00175">
    <property type="entry name" value="NAD_binding_1"/>
    <property type="match status" value="1"/>
</dbReference>
<dbReference type="Gene3D" id="3.40.50.80">
    <property type="entry name" value="Nucleotide-binding domain of ferredoxin-NADP reductase (FNR) module"/>
    <property type="match status" value="1"/>
</dbReference>
<dbReference type="Pfam" id="PF00970">
    <property type="entry name" value="FAD_binding_6"/>
    <property type="match status" value="1"/>
</dbReference>
<dbReference type="PRINTS" id="PR00371">
    <property type="entry name" value="FPNCR"/>
</dbReference>
<dbReference type="InterPro" id="IPR008333">
    <property type="entry name" value="Cbr1-like_FAD-bd_dom"/>
</dbReference>
<dbReference type="GO" id="GO:0016491">
    <property type="term" value="F:oxidoreductase activity"/>
    <property type="evidence" value="ECO:0007669"/>
    <property type="project" value="InterPro"/>
</dbReference>
<feature type="domain" description="FAD-binding FR-type" evidence="1">
    <location>
        <begin position="2"/>
        <end position="101"/>
    </location>
</feature>
<dbReference type="Gene3D" id="2.40.30.10">
    <property type="entry name" value="Translation factors"/>
    <property type="match status" value="1"/>
</dbReference>
<dbReference type="SUPFAM" id="SSF52343">
    <property type="entry name" value="Ferredoxin reductase-like, C-terminal NADP-linked domain"/>
    <property type="match status" value="1"/>
</dbReference>
<sequence>MLNEKKAVLTERKQVSDKVTYYKFKMQDPATVDFKAGQYINIKVSENARRSYSIASEPSLKVELELYVDTLPGGPGSIFFEKIKIGEIIEFLGPIGMFVFDESNTNVKSYLFIATGTGIAPFLSMIKEQLKLGNNKPMHIIFGLRFIKDVYLKEELDELSKKHSNLTYEIILSKPEDKTWSGKVGHVQDLINEVEDFDNLAGYICGNQKMISDVQELLKTKGVNADNIHFEKFY</sequence>
<dbReference type="InterPro" id="IPR017938">
    <property type="entry name" value="Riboflavin_synthase-like_b-brl"/>
</dbReference>
<reference evidence="2" key="1">
    <citation type="submission" date="2020-04" db="EMBL/GenBank/DDBJ databases">
        <authorList>
            <person name="Zhang T."/>
        </authorList>
    </citation>
    <scope>NUCLEOTIDE SEQUENCE</scope>
    <source>
        <strain evidence="2">HKST-UBA10</strain>
    </source>
</reference>
<evidence type="ECO:0000313" key="3">
    <source>
        <dbReference type="Proteomes" id="UP000782843"/>
    </source>
</evidence>
<dbReference type="AlphaFoldDB" id="A0A955RHC8"/>
<dbReference type="SUPFAM" id="SSF63380">
    <property type="entry name" value="Riboflavin synthase domain-like"/>
    <property type="match status" value="1"/>
</dbReference>
<protein>
    <recommendedName>
        <fullName evidence="1">FAD-binding FR-type domain-containing protein</fullName>
    </recommendedName>
</protein>
<dbReference type="PROSITE" id="PS51384">
    <property type="entry name" value="FAD_FR"/>
    <property type="match status" value="1"/>
</dbReference>
<dbReference type="PANTHER" id="PTHR47354:SF5">
    <property type="entry name" value="PROTEIN RFBI"/>
    <property type="match status" value="1"/>
</dbReference>
<dbReference type="InterPro" id="IPR001709">
    <property type="entry name" value="Flavoprot_Pyr_Nucl_cyt_Rdtase"/>
</dbReference>
<dbReference type="PRINTS" id="PR00410">
    <property type="entry name" value="PHEHYDRXLASE"/>
</dbReference>
<name>A0A955RHC8_9BACT</name>
<dbReference type="InterPro" id="IPR039261">
    <property type="entry name" value="FNR_nucleotide-bd"/>
</dbReference>
<organism evidence="2 3">
    <name type="scientific">Candidatus Dojkabacteria bacterium</name>
    <dbReference type="NCBI Taxonomy" id="2099670"/>
    <lineage>
        <taxon>Bacteria</taxon>
        <taxon>Candidatus Dojkabacteria</taxon>
    </lineage>
</organism>
<proteinExistence type="predicted"/>
<dbReference type="InterPro" id="IPR050415">
    <property type="entry name" value="MRET"/>
</dbReference>
<dbReference type="PANTHER" id="PTHR47354">
    <property type="entry name" value="NADH OXIDOREDUCTASE HCR"/>
    <property type="match status" value="1"/>
</dbReference>
<gene>
    <name evidence="2" type="ORF">KC660_00170</name>
</gene>
<dbReference type="InterPro" id="IPR017927">
    <property type="entry name" value="FAD-bd_FR_type"/>
</dbReference>
<dbReference type="EMBL" id="JAGQLG010000005">
    <property type="protein sequence ID" value="MCA9381807.1"/>
    <property type="molecule type" value="Genomic_DNA"/>
</dbReference>